<evidence type="ECO:0000256" key="1">
    <source>
        <dbReference type="ARBA" id="ARBA00022692"/>
    </source>
</evidence>
<keyword evidence="2 4" id="KW-1133">Transmembrane helix</keyword>
<evidence type="ECO:0000313" key="7">
    <source>
        <dbReference type="Proteomes" id="UP000071065"/>
    </source>
</evidence>
<evidence type="ECO:0000256" key="2">
    <source>
        <dbReference type="ARBA" id="ARBA00022989"/>
    </source>
</evidence>
<name>A0A142B850_9GAMM</name>
<dbReference type="EMBL" id="CP013251">
    <property type="protein sequence ID" value="AMO54926.1"/>
    <property type="molecule type" value="Genomic_DNA"/>
</dbReference>
<dbReference type="InterPro" id="IPR020846">
    <property type="entry name" value="MFS_dom"/>
</dbReference>
<keyword evidence="3 4" id="KW-0472">Membrane</keyword>
<dbReference type="GO" id="GO:0005886">
    <property type="term" value="C:plasma membrane"/>
    <property type="evidence" value="ECO:0007669"/>
    <property type="project" value="TreeGrafter"/>
</dbReference>
<reference evidence="6 7" key="1">
    <citation type="journal article" date="2016" name="Front. Microbiol.">
        <title>Genomic Insight into the Host-Endosymbiont Relationship of Endozoicomonas montiporae CL-33(T) with its Coral Host.</title>
        <authorList>
            <person name="Ding J.-Y."/>
            <person name="Shiu J.-H."/>
            <person name="Chen W.-M."/>
            <person name="Chiang Y.-R."/>
            <person name="Tang S.-L."/>
        </authorList>
    </citation>
    <scope>NUCLEOTIDE SEQUENCE [LARGE SCALE GENOMIC DNA]</scope>
    <source>
        <strain evidence="6 7">CL-33</strain>
    </source>
</reference>
<feature type="domain" description="Major facilitator superfamily (MFS) profile" evidence="5">
    <location>
        <begin position="33"/>
        <end position="410"/>
    </location>
</feature>
<feature type="transmembrane region" description="Helical" evidence="4">
    <location>
        <begin position="298"/>
        <end position="316"/>
    </location>
</feature>
<organism evidence="6 7">
    <name type="scientific">Endozoicomonas montiporae CL-33</name>
    <dbReference type="NCBI Taxonomy" id="570277"/>
    <lineage>
        <taxon>Bacteria</taxon>
        <taxon>Pseudomonadati</taxon>
        <taxon>Pseudomonadota</taxon>
        <taxon>Gammaproteobacteria</taxon>
        <taxon>Oceanospirillales</taxon>
        <taxon>Endozoicomonadaceae</taxon>
        <taxon>Endozoicomonas</taxon>
    </lineage>
</organism>
<dbReference type="Pfam" id="PF07690">
    <property type="entry name" value="MFS_1"/>
    <property type="match status" value="1"/>
</dbReference>
<dbReference type="PATRIC" id="fig|570277.3.peg.739"/>
<feature type="transmembrane region" description="Helical" evidence="4">
    <location>
        <begin position="386"/>
        <end position="405"/>
    </location>
</feature>
<proteinExistence type="predicted"/>
<evidence type="ECO:0000313" key="6">
    <source>
        <dbReference type="EMBL" id="AMO54926.1"/>
    </source>
</evidence>
<dbReference type="STRING" id="570277.EZMO1_0689"/>
<feature type="transmembrane region" description="Helical" evidence="4">
    <location>
        <begin position="231"/>
        <end position="249"/>
    </location>
</feature>
<feature type="transmembrane region" description="Helical" evidence="4">
    <location>
        <begin position="183"/>
        <end position="204"/>
    </location>
</feature>
<feature type="transmembrane region" description="Helical" evidence="4">
    <location>
        <begin position="102"/>
        <end position="119"/>
    </location>
</feature>
<evidence type="ECO:0000259" key="5">
    <source>
        <dbReference type="PROSITE" id="PS50850"/>
    </source>
</evidence>
<accession>A0A142B850</accession>
<dbReference type="AlphaFoldDB" id="A0A142B850"/>
<feature type="transmembrane region" description="Helical" evidence="4">
    <location>
        <begin position="39"/>
        <end position="58"/>
    </location>
</feature>
<feature type="transmembrane region" description="Helical" evidence="4">
    <location>
        <begin position="70"/>
        <end position="90"/>
    </location>
</feature>
<dbReference type="InterPro" id="IPR036259">
    <property type="entry name" value="MFS_trans_sf"/>
</dbReference>
<evidence type="ECO:0000256" key="3">
    <source>
        <dbReference type="ARBA" id="ARBA00023136"/>
    </source>
</evidence>
<dbReference type="Gene3D" id="1.20.1250.20">
    <property type="entry name" value="MFS general substrate transporter like domains"/>
    <property type="match status" value="2"/>
</dbReference>
<dbReference type="PANTHER" id="PTHR43129:SF1">
    <property type="entry name" value="FOSMIDOMYCIN RESISTANCE PROTEIN"/>
    <property type="match status" value="1"/>
</dbReference>
<gene>
    <name evidence="6" type="ORF">EZMO1_0689</name>
</gene>
<dbReference type="PROSITE" id="PS50850">
    <property type="entry name" value="MFS"/>
    <property type="match status" value="1"/>
</dbReference>
<keyword evidence="1 4" id="KW-0812">Transmembrane</keyword>
<dbReference type="GO" id="GO:0022857">
    <property type="term" value="F:transmembrane transporter activity"/>
    <property type="evidence" value="ECO:0007669"/>
    <property type="project" value="InterPro"/>
</dbReference>
<dbReference type="PANTHER" id="PTHR43129">
    <property type="entry name" value="FOSMIDOMYCIN RESISTANCE PROTEIN"/>
    <property type="match status" value="1"/>
</dbReference>
<evidence type="ECO:0000256" key="4">
    <source>
        <dbReference type="SAM" id="Phobius"/>
    </source>
</evidence>
<protein>
    <submittedName>
        <fullName evidence="6">MFS family transporter</fullName>
    </submittedName>
</protein>
<dbReference type="SUPFAM" id="SSF103473">
    <property type="entry name" value="MFS general substrate transporter"/>
    <property type="match status" value="1"/>
</dbReference>
<feature type="transmembrane region" description="Helical" evidence="4">
    <location>
        <begin position="322"/>
        <end position="343"/>
    </location>
</feature>
<sequence>MRQFAILEQGRLRRIILLERYTVESCMDKRKFHFQVMSLGHALDHFFVLIFPTVVLVLQKEWGLSYAELLKYGSLGVLAYGLGSLPSGWLGDRWSQRGMMNVYFYGMGLSAILTALAQTPEQLAAGVAAIGLFASIYHPVGTAVVFSTAEKTGRAIAVNGVAGNIGLASAAIVTAFISEMINWQAAFIIPGIVCVLSGFAYSWVSGDVSAINRKGNGRDTESLDRRSMIKLFMGIAVIACLGGLVFQSMTTALPKMVESAFSGSLGQTGMVATIIFVLAATVQMVIGELLDRVPARSLLLVIALGQVIFLILASMVSGMALIPVLICLMFFTFGQIPVNDWLIGHYAADEWRSRFYAMKYTLGLSVATVAYWLIAVVHDNTGEFTLLYLVLAAIMSLSVVAAWFMPKTRAQQAVIA</sequence>
<dbReference type="KEGG" id="emp:EZMO1_0689"/>
<dbReference type="Proteomes" id="UP000071065">
    <property type="component" value="Chromosome"/>
</dbReference>
<feature type="transmembrane region" description="Helical" evidence="4">
    <location>
        <begin position="355"/>
        <end position="374"/>
    </location>
</feature>
<feature type="transmembrane region" description="Helical" evidence="4">
    <location>
        <begin position="269"/>
        <end position="286"/>
    </location>
</feature>
<feature type="transmembrane region" description="Helical" evidence="4">
    <location>
        <begin position="125"/>
        <end position="149"/>
    </location>
</feature>
<feature type="transmembrane region" description="Helical" evidence="4">
    <location>
        <begin position="156"/>
        <end position="177"/>
    </location>
</feature>
<dbReference type="InterPro" id="IPR011701">
    <property type="entry name" value="MFS"/>
</dbReference>